<dbReference type="PANTHER" id="PTHR11927">
    <property type="entry name" value="GALACTOSIDE 2-L-FUCOSYLTRANSFERASE"/>
    <property type="match status" value="1"/>
</dbReference>
<dbReference type="Pfam" id="PF01531">
    <property type="entry name" value="Glyco_transf_11"/>
    <property type="match status" value="1"/>
</dbReference>
<dbReference type="EMBL" id="JAKNAP010000022">
    <property type="protein sequence ID" value="MDE1357270.1"/>
    <property type="molecule type" value="Genomic_DNA"/>
</dbReference>
<reference evidence="3" key="1">
    <citation type="submission" date="2022-02" db="EMBL/GenBank/DDBJ databases">
        <title>Emergence and expansion in Europe of a Vibrio aestuarianus clonal complex pathogenic for oysters.</title>
        <authorList>
            <person name="Mesnil A."/>
            <person name="Travers M.-A."/>
        </authorList>
    </citation>
    <scope>NUCLEOTIDE SEQUENCE</scope>
    <source>
        <strain evidence="3">151-ITT-15-cp-1</strain>
    </source>
</reference>
<evidence type="ECO:0000313" key="3">
    <source>
        <dbReference type="EMBL" id="MDE1357270.1"/>
    </source>
</evidence>
<keyword evidence="1" id="KW-0328">Glycosyltransferase</keyword>
<accession>A0A9X4FEL5</accession>
<dbReference type="AlphaFoldDB" id="A0A9X4FEL5"/>
<dbReference type="Proteomes" id="UP001140973">
    <property type="component" value="Unassembled WGS sequence"/>
</dbReference>
<dbReference type="RefSeq" id="WP_274673973.1">
    <property type="nucleotide sequence ID" value="NZ_JAKNAP010000022.1"/>
</dbReference>
<comment type="caution">
    <text evidence="3">The sequence shown here is derived from an EMBL/GenBank/DDBJ whole genome shotgun (WGS) entry which is preliminary data.</text>
</comment>
<protein>
    <submittedName>
        <fullName evidence="3">Alpha-1,2-fucosyltransferase</fullName>
    </submittedName>
</protein>
<evidence type="ECO:0000313" key="4">
    <source>
        <dbReference type="Proteomes" id="UP001140973"/>
    </source>
</evidence>
<proteinExistence type="predicted"/>
<dbReference type="PANTHER" id="PTHR11927:SF9">
    <property type="entry name" value="L-FUCOSYLTRANSFERASE"/>
    <property type="match status" value="1"/>
</dbReference>
<sequence length="285" mass="32722">MSQVVNSTVYLQGGLGNQLFQYAFYLNHKNVNVGVQIDAGRLFYDRQHSNISVVDFLQLDSADYIVSENKVLPCLIKGSILAKYIRYISRVLNFRKTPWSFYDYDAMSDFDCVDKNKKNYIGYFQFVESALFSKSYIESRLVTLYPKQLLSYSKNYGNNVGLHIRRGDFVHASDPKHYCVGLDYIKSAINASQKQVVVFSDDIVWCKNNLSDYPSLIFHNGESAFDDFLALSQCSNYILSGSTFSWWAAFLFSSADTKIIFPKEQKAQFLSKRSNEKVGWKYSAL</sequence>
<dbReference type="GO" id="GO:0008107">
    <property type="term" value="F:galactoside 2-alpha-L-fucosyltransferase activity"/>
    <property type="evidence" value="ECO:0007669"/>
    <property type="project" value="InterPro"/>
</dbReference>
<dbReference type="GO" id="GO:0016020">
    <property type="term" value="C:membrane"/>
    <property type="evidence" value="ECO:0007669"/>
    <property type="project" value="InterPro"/>
</dbReference>
<dbReference type="InterPro" id="IPR002516">
    <property type="entry name" value="Glyco_trans_11"/>
</dbReference>
<evidence type="ECO:0000256" key="2">
    <source>
        <dbReference type="ARBA" id="ARBA00022679"/>
    </source>
</evidence>
<dbReference type="CDD" id="cd11301">
    <property type="entry name" value="Fut1_Fut2_like"/>
    <property type="match status" value="1"/>
</dbReference>
<dbReference type="Gene3D" id="3.40.50.11350">
    <property type="match status" value="1"/>
</dbReference>
<keyword evidence="2" id="KW-0808">Transferase</keyword>
<name>A0A9X4FEL5_9VIBR</name>
<dbReference type="GO" id="GO:0005975">
    <property type="term" value="P:carbohydrate metabolic process"/>
    <property type="evidence" value="ECO:0007669"/>
    <property type="project" value="InterPro"/>
</dbReference>
<organism evidence="3 4">
    <name type="scientific">Vibrio aestuarianus</name>
    <dbReference type="NCBI Taxonomy" id="28171"/>
    <lineage>
        <taxon>Bacteria</taxon>
        <taxon>Pseudomonadati</taxon>
        <taxon>Pseudomonadota</taxon>
        <taxon>Gammaproteobacteria</taxon>
        <taxon>Vibrionales</taxon>
        <taxon>Vibrionaceae</taxon>
        <taxon>Vibrio</taxon>
    </lineage>
</organism>
<gene>
    <name evidence="3" type="ORF">L9W73_08145</name>
</gene>
<evidence type="ECO:0000256" key="1">
    <source>
        <dbReference type="ARBA" id="ARBA00022676"/>
    </source>
</evidence>